<protein>
    <recommendedName>
        <fullName evidence="2">DNA-directed RNA polymerase</fullName>
        <ecNumber evidence="2">2.7.7.6</ecNumber>
    </recommendedName>
</protein>
<feature type="domain" description="DNA-directed RNA polymerase subunit 2 hybrid-binding" evidence="9">
    <location>
        <begin position="698"/>
        <end position="1064"/>
    </location>
</feature>
<keyword evidence="6" id="KW-0479">Metal-binding</keyword>
<dbReference type="Pfam" id="PF04566">
    <property type="entry name" value="RNA_pol_Rpb2_4"/>
    <property type="match status" value="1"/>
</dbReference>
<evidence type="ECO:0000313" key="15">
    <source>
        <dbReference type="EMBL" id="QHT35559.1"/>
    </source>
</evidence>
<dbReference type="Pfam" id="PF04561">
    <property type="entry name" value="RNA_pol_Rpb2_2"/>
    <property type="match status" value="1"/>
</dbReference>
<evidence type="ECO:0000256" key="4">
    <source>
        <dbReference type="ARBA" id="ARBA00022679"/>
    </source>
</evidence>
<dbReference type="InterPro" id="IPR007120">
    <property type="entry name" value="DNA-dir_RNAP_su2_dom"/>
</dbReference>
<sequence length="1158" mass="130493">MTSLPSAAPPTINEWNAVRAYFSNGVRRMVDHQVDSYEDFVRHKIPLIMQSTPPITVWHEQDEMIKKYKYEFKLSFENVSYIKPRIQEATGRVKPMLPMEARIRNFTYAAQMYVDIRFVVRTYKGPMLDTYDEESHVFEGISLGKLPVMLGSSLCLLKDYPMSLAEYGECAHDPLGYFIIHGSERTILCQEKVADNRIMIFQNKKSASKHTHSVEIKSLHESFTMPPKKLEIRLSSKFNGYGNPLTACVPRFREDIPVVIYFRALGVLTDRAITKIVWGSEDDLHVELLAASFRDAAELRVFTQQEAVQYLTNHLQYGTNQEDKCAYVRQLLNSELLPHVRFAGELTTTPVHNARKTMLMGSMIRRLLLTYCKQIPLDDRDAYPNKRVVTTGALLTHLFRQLFQKVCNDTRNEFVQEVNNDSWKRGEGGPRPMDVLNGNNLYKILKLSAIEGKLKQALATGNFAVQGLGTAAAMSNATKVGVSQVLARMSYAATLSHLRRIQTPVEKSGKLLAPRKLHGTSWGFMCPVETPEGHSVGIVKNMSLLTSISQHTPSTTIIHYLQETGGIEWIDTPRVYEGTSVTVNGVIVGYTKDPHGLVTGLRAAKQSRRLHPHISVAWYTLMNSISVETDGGRCVRPVFRANMTPPADTTSWNEWCKASLDYIDPSESETLRIAMSRDEMTPAHTHYEVHPSLIVGHMASTIPLSDHNQSPRNTYQSAMGKQAMCVYAGNFAKRLDKNAYVLCSIARPIVETRAMNILKMHEMPFGFNGIVAIACYGGYNQEDSVIMNKSSVKRGFFRGLYYGMYKDEEHRNVTSGREEKFMKPQKHNTRKYKNTSYAAVSDNGLPIINSVINENDVIIGKVVNLRNDAAGYAFRDASTTHKNSEQCRIDGVWQDKNSDGYPFIKVRTVSERIPQIGDKVSSRHGQKGTIGMMMEEEDMPFTASGLRPDIIMNPHAVPSRMTIAQLMENIFGKIGVRKGTLGDGTPYSHLKVEDLKRHMIDMGLHPYGNEILYNGQTGEMMQAEIFMGPTFYQRLKHMVIDKKHSRARGPIVSLTRQPCEGRSRDGGLRVGEMERDCMLSHGISVFTKERLMDVSDPFKTGLCKTCGTLAVVNPVEGIYSCGACGNKTDFVMKTIPYAMKLWMQELEAMHITPKLLLE</sequence>
<dbReference type="Gene3D" id="2.40.270.10">
    <property type="entry name" value="DNA-directed RNA polymerase, subunit 2, domain 6"/>
    <property type="match status" value="1"/>
</dbReference>
<evidence type="ECO:0000259" key="13">
    <source>
        <dbReference type="Pfam" id="PF04565"/>
    </source>
</evidence>
<dbReference type="EMBL" id="MN739023">
    <property type="protein sequence ID" value="QHT35559.1"/>
    <property type="molecule type" value="Genomic_DNA"/>
</dbReference>
<evidence type="ECO:0000259" key="9">
    <source>
        <dbReference type="Pfam" id="PF00562"/>
    </source>
</evidence>
<evidence type="ECO:0000256" key="8">
    <source>
        <dbReference type="ARBA" id="ARBA00023163"/>
    </source>
</evidence>
<dbReference type="PANTHER" id="PTHR20856">
    <property type="entry name" value="DNA-DIRECTED RNA POLYMERASE I SUBUNIT 2"/>
    <property type="match status" value="1"/>
</dbReference>
<dbReference type="InterPro" id="IPR007121">
    <property type="entry name" value="RNA_pol_bsu_CS"/>
</dbReference>
<dbReference type="Pfam" id="PF00562">
    <property type="entry name" value="RNA_pol_Rpb2_6"/>
    <property type="match status" value="1"/>
</dbReference>
<dbReference type="Pfam" id="PF04565">
    <property type="entry name" value="RNA_pol_Rpb2_3"/>
    <property type="match status" value="1"/>
</dbReference>
<dbReference type="InterPro" id="IPR007644">
    <property type="entry name" value="RNA_pol_bsu_protrusion"/>
</dbReference>
<dbReference type="GO" id="GO:0000428">
    <property type="term" value="C:DNA-directed RNA polymerase complex"/>
    <property type="evidence" value="ECO:0007669"/>
    <property type="project" value="UniProtKB-KW"/>
</dbReference>
<dbReference type="InterPro" id="IPR007642">
    <property type="entry name" value="RNA_pol_Rpb2_2"/>
</dbReference>
<feature type="domain" description="RNA polymerase beta subunit protrusion" evidence="12">
    <location>
        <begin position="29"/>
        <end position="420"/>
    </location>
</feature>
<dbReference type="Pfam" id="PF04560">
    <property type="entry name" value="RNA_pol_Rpb2_7"/>
    <property type="match status" value="1"/>
</dbReference>
<dbReference type="InterPro" id="IPR007641">
    <property type="entry name" value="RNA_pol_Rpb2_7"/>
</dbReference>
<dbReference type="InterPro" id="IPR014724">
    <property type="entry name" value="RNA_pol_RPB2_OB-fold"/>
</dbReference>
<dbReference type="Gene3D" id="3.90.1800.10">
    <property type="entry name" value="RNA polymerase alpha subunit dimerisation domain"/>
    <property type="match status" value="1"/>
</dbReference>
<dbReference type="PROSITE" id="PS01166">
    <property type="entry name" value="RNA_POL_BETA"/>
    <property type="match status" value="1"/>
</dbReference>
<dbReference type="GO" id="GO:0003899">
    <property type="term" value="F:DNA-directed RNA polymerase activity"/>
    <property type="evidence" value="ECO:0007669"/>
    <property type="project" value="UniProtKB-EC"/>
</dbReference>
<evidence type="ECO:0000256" key="3">
    <source>
        <dbReference type="ARBA" id="ARBA00022478"/>
    </source>
</evidence>
<evidence type="ECO:0000259" key="12">
    <source>
        <dbReference type="Pfam" id="PF04563"/>
    </source>
</evidence>
<dbReference type="InterPro" id="IPR037033">
    <property type="entry name" value="DNA-dir_RNAP_su2_hyb_sf"/>
</dbReference>
<dbReference type="Pfam" id="PF04563">
    <property type="entry name" value="RNA_pol_Rpb2_1"/>
    <property type="match status" value="1"/>
</dbReference>
<dbReference type="AlphaFoldDB" id="A0A6C0F4R1"/>
<feature type="domain" description="RNA polymerase Rpb2" evidence="11">
    <location>
        <begin position="235"/>
        <end position="388"/>
    </location>
</feature>
<feature type="domain" description="RNA polymerase Rpb2" evidence="13">
    <location>
        <begin position="484"/>
        <end position="548"/>
    </location>
</feature>
<evidence type="ECO:0000259" key="11">
    <source>
        <dbReference type="Pfam" id="PF04561"/>
    </source>
</evidence>
<dbReference type="InterPro" id="IPR007646">
    <property type="entry name" value="RNA_pol_Rpb2_4"/>
</dbReference>
<evidence type="ECO:0000259" key="14">
    <source>
        <dbReference type="Pfam" id="PF04566"/>
    </source>
</evidence>
<keyword evidence="5" id="KW-0548">Nucleotidyltransferase</keyword>
<evidence type="ECO:0000256" key="6">
    <source>
        <dbReference type="ARBA" id="ARBA00022723"/>
    </source>
</evidence>
<dbReference type="EC" id="2.7.7.6" evidence="2"/>
<dbReference type="GO" id="GO:0032549">
    <property type="term" value="F:ribonucleoside binding"/>
    <property type="evidence" value="ECO:0007669"/>
    <property type="project" value="InterPro"/>
</dbReference>
<dbReference type="Gene3D" id="3.90.1110.10">
    <property type="entry name" value="RNA polymerase Rpb2, domain 2"/>
    <property type="match status" value="1"/>
</dbReference>
<dbReference type="Gene3D" id="3.90.1100.10">
    <property type="match status" value="2"/>
</dbReference>
<feature type="domain" description="RNA polymerase Rpb2" evidence="14">
    <location>
        <begin position="581"/>
        <end position="639"/>
    </location>
</feature>
<evidence type="ECO:0000256" key="7">
    <source>
        <dbReference type="ARBA" id="ARBA00022833"/>
    </source>
</evidence>
<reference evidence="15" key="1">
    <citation type="journal article" date="2020" name="Nature">
        <title>Giant virus diversity and host interactions through global metagenomics.</title>
        <authorList>
            <person name="Schulz F."/>
            <person name="Roux S."/>
            <person name="Paez-Espino D."/>
            <person name="Jungbluth S."/>
            <person name="Walsh D.A."/>
            <person name="Denef V.J."/>
            <person name="McMahon K.D."/>
            <person name="Konstantinidis K.T."/>
            <person name="Eloe-Fadrosh E.A."/>
            <person name="Kyrpides N.C."/>
            <person name="Woyke T."/>
        </authorList>
    </citation>
    <scope>NUCLEOTIDE SEQUENCE</scope>
    <source>
        <strain evidence="15">GVMAG-M-3300009180-45</strain>
    </source>
</reference>
<dbReference type="InterPro" id="IPR037034">
    <property type="entry name" value="RNA_pol_Rpb2_2_sf"/>
</dbReference>
<proteinExistence type="inferred from homology"/>
<keyword evidence="4" id="KW-0808">Transferase</keyword>
<dbReference type="GO" id="GO:0006351">
    <property type="term" value="P:DNA-templated transcription"/>
    <property type="evidence" value="ECO:0007669"/>
    <property type="project" value="InterPro"/>
</dbReference>
<name>A0A6C0F4R1_9ZZZZ</name>
<evidence type="ECO:0000256" key="2">
    <source>
        <dbReference type="ARBA" id="ARBA00012418"/>
    </source>
</evidence>
<accession>A0A6C0F4R1</accession>
<dbReference type="Gene3D" id="2.40.50.150">
    <property type="match status" value="1"/>
</dbReference>
<dbReference type="GO" id="GO:0003677">
    <property type="term" value="F:DNA binding"/>
    <property type="evidence" value="ECO:0007669"/>
    <property type="project" value="InterPro"/>
</dbReference>
<dbReference type="CDD" id="cd00653">
    <property type="entry name" value="RNA_pol_B_RPB2"/>
    <property type="match status" value="1"/>
</dbReference>
<keyword evidence="3" id="KW-0240">DNA-directed RNA polymerase</keyword>
<keyword evidence="8" id="KW-0804">Transcription</keyword>
<dbReference type="InterPro" id="IPR007645">
    <property type="entry name" value="RNA_pol_Rpb2_3"/>
</dbReference>
<keyword evidence="7" id="KW-0862">Zinc</keyword>
<evidence type="ECO:0000259" key="10">
    <source>
        <dbReference type="Pfam" id="PF04560"/>
    </source>
</evidence>
<organism evidence="15">
    <name type="scientific">viral metagenome</name>
    <dbReference type="NCBI Taxonomy" id="1070528"/>
    <lineage>
        <taxon>unclassified sequences</taxon>
        <taxon>metagenomes</taxon>
        <taxon>organismal metagenomes</taxon>
    </lineage>
</organism>
<dbReference type="InterPro" id="IPR015712">
    <property type="entry name" value="DNA-dir_RNA_pol_su2"/>
</dbReference>
<evidence type="ECO:0000256" key="5">
    <source>
        <dbReference type="ARBA" id="ARBA00022695"/>
    </source>
</evidence>
<comment type="similarity">
    <text evidence="1">Belongs to the RNA polymerase beta chain family.</text>
</comment>
<evidence type="ECO:0000256" key="1">
    <source>
        <dbReference type="ARBA" id="ARBA00006835"/>
    </source>
</evidence>
<feature type="domain" description="RNA polymerase Rpb2" evidence="10">
    <location>
        <begin position="1066"/>
        <end position="1157"/>
    </location>
</feature>
<dbReference type="SUPFAM" id="SSF64484">
    <property type="entry name" value="beta and beta-prime subunits of DNA dependent RNA-polymerase"/>
    <property type="match status" value="1"/>
</dbReference>
<dbReference type="GO" id="GO:0046872">
    <property type="term" value="F:metal ion binding"/>
    <property type="evidence" value="ECO:0007669"/>
    <property type="project" value="UniProtKB-KW"/>
</dbReference>